<dbReference type="Gene3D" id="3.30.2020.30">
    <property type="match status" value="1"/>
</dbReference>
<dbReference type="Pfam" id="PF02668">
    <property type="entry name" value="TauD"/>
    <property type="match status" value="1"/>
</dbReference>
<keyword evidence="3" id="KW-0479">Metal-binding</keyword>
<dbReference type="AlphaFoldDB" id="A0AAD9VZQ0"/>
<comment type="caution">
    <text evidence="10">The sequence shown here is derived from an EMBL/GenBank/DDBJ whole genome shotgun (WGS) entry which is preliminary data.</text>
</comment>
<feature type="domain" description="Gamma-butyrobetaine hydroxylase-like N-terminal" evidence="9">
    <location>
        <begin position="104"/>
        <end position="187"/>
    </location>
</feature>
<dbReference type="Proteomes" id="UP001265746">
    <property type="component" value="Unassembled WGS sequence"/>
</dbReference>
<proteinExistence type="inferred from homology"/>
<evidence type="ECO:0000313" key="10">
    <source>
        <dbReference type="EMBL" id="KAK2602075.1"/>
    </source>
</evidence>
<comment type="similarity">
    <text evidence="2">Belongs to the gamma-BBH/TMLD family.</text>
</comment>
<feature type="domain" description="TauD/TfdA-like" evidence="8">
    <location>
        <begin position="215"/>
        <end position="478"/>
    </location>
</feature>
<dbReference type="InterPro" id="IPR003819">
    <property type="entry name" value="TauD/TfdA-like"/>
</dbReference>
<protein>
    <recommendedName>
        <fullName evidence="12">Gamma-butyrobetaine dioxygenase</fullName>
    </recommendedName>
</protein>
<evidence type="ECO:0000256" key="3">
    <source>
        <dbReference type="ARBA" id="ARBA00022723"/>
    </source>
</evidence>
<sequence length="525" mass="59809">MPPLTRRFTGASLRPTLRFRGNIGRVNPAAPGLSNSSHSIVSVSPCLPQMSCRFRYSQARGLATSRPVMDQGKPRRPPLATSVSSEEEVGKLVNARQAADPENILLEFDKLHEPVTMTNVWLRDACECHLCVNESSGQKNFATCDIPSDLKIDGLRTLEDGSLEVSWANDLAPGSHRHVSTYPLDLLHKVVRYSPVFHRHIPAREIWDSQHFEQDSRSREISYASWMEDSSSFAEAFRNLHLWGLVIVKGVPQTELAVEQVASRLGHLQSTFYGPTWDVISKPRAENVAYTNEFLCLHQDLMYMKSPPRIQILHCLENSCEGGESLFSDGIRAAYELQLFHPDLYNVLSKIPTNFHYRKGGHYYENNQRTITHSPGSKFWATRCPEKVYWSPPFQAPFWSRLTESPKHPQRWGDRTDGHAKKWHDAAKVFQNSIEDSANMAQFRLQPGDCVVFDNLRVLHGRRGFNTASGRRHLRGTYIEDQTFDSTWMRLQQEGLMFSSGAKELEEERRARRVMGIKDDEGTGK</sequence>
<evidence type="ECO:0000256" key="7">
    <source>
        <dbReference type="SAM" id="MobiDB-lite"/>
    </source>
</evidence>
<dbReference type="InterPro" id="IPR038492">
    <property type="entry name" value="GBBH-like_N_sf"/>
</dbReference>
<keyword evidence="4" id="KW-0223">Dioxygenase</keyword>
<dbReference type="GO" id="GO:0005739">
    <property type="term" value="C:mitochondrion"/>
    <property type="evidence" value="ECO:0007669"/>
    <property type="project" value="TreeGrafter"/>
</dbReference>
<dbReference type="PANTHER" id="PTHR10696">
    <property type="entry name" value="GAMMA-BUTYROBETAINE HYDROXYLASE-RELATED"/>
    <property type="match status" value="1"/>
</dbReference>
<keyword evidence="11" id="KW-1185">Reference proteome</keyword>
<evidence type="ECO:0000256" key="6">
    <source>
        <dbReference type="ARBA" id="ARBA00023004"/>
    </source>
</evidence>
<comment type="cofactor">
    <cofactor evidence="1">
        <name>Fe(2+)</name>
        <dbReference type="ChEBI" id="CHEBI:29033"/>
    </cofactor>
</comment>
<dbReference type="InterPro" id="IPR050411">
    <property type="entry name" value="AlphaKG_dependent_hydroxylases"/>
</dbReference>
<dbReference type="Gene3D" id="3.60.130.10">
    <property type="entry name" value="Clavaminate synthase-like"/>
    <property type="match status" value="1"/>
</dbReference>
<dbReference type="SUPFAM" id="SSF51197">
    <property type="entry name" value="Clavaminate synthase-like"/>
    <property type="match status" value="1"/>
</dbReference>
<dbReference type="InterPro" id="IPR042098">
    <property type="entry name" value="TauD-like_sf"/>
</dbReference>
<evidence type="ECO:0008006" key="12">
    <source>
        <dbReference type="Google" id="ProtNLM"/>
    </source>
</evidence>
<dbReference type="GO" id="GO:0045329">
    <property type="term" value="P:carnitine biosynthetic process"/>
    <property type="evidence" value="ECO:0007669"/>
    <property type="project" value="TreeGrafter"/>
</dbReference>
<evidence type="ECO:0000256" key="1">
    <source>
        <dbReference type="ARBA" id="ARBA00001954"/>
    </source>
</evidence>
<accession>A0AAD9VZQ0</accession>
<dbReference type="GO" id="GO:0016706">
    <property type="term" value="F:2-oxoglutarate-dependent dioxygenase activity"/>
    <property type="evidence" value="ECO:0007669"/>
    <property type="project" value="UniProtKB-ARBA"/>
</dbReference>
<evidence type="ECO:0000313" key="11">
    <source>
        <dbReference type="Proteomes" id="UP001265746"/>
    </source>
</evidence>
<dbReference type="InterPro" id="IPR010376">
    <property type="entry name" value="GBBH-like_N"/>
</dbReference>
<gene>
    <name evidence="10" type="ORF">N8I77_008642</name>
</gene>
<evidence type="ECO:0000259" key="8">
    <source>
        <dbReference type="Pfam" id="PF02668"/>
    </source>
</evidence>
<keyword evidence="5" id="KW-0560">Oxidoreductase</keyword>
<evidence type="ECO:0000256" key="4">
    <source>
        <dbReference type="ARBA" id="ARBA00022964"/>
    </source>
</evidence>
<dbReference type="PANTHER" id="PTHR10696:SF25">
    <property type="entry name" value="OXIDOREDUCTASE AIM17-RELATED"/>
    <property type="match status" value="1"/>
</dbReference>
<feature type="region of interest" description="Disordered" evidence="7">
    <location>
        <begin position="63"/>
        <end position="88"/>
    </location>
</feature>
<name>A0AAD9VZQ0_PHOAM</name>
<organism evidence="10 11">
    <name type="scientific">Phomopsis amygdali</name>
    <name type="common">Fusicoccum amygdali</name>
    <dbReference type="NCBI Taxonomy" id="1214568"/>
    <lineage>
        <taxon>Eukaryota</taxon>
        <taxon>Fungi</taxon>
        <taxon>Dikarya</taxon>
        <taxon>Ascomycota</taxon>
        <taxon>Pezizomycotina</taxon>
        <taxon>Sordariomycetes</taxon>
        <taxon>Sordariomycetidae</taxon>
        <taxon>Diaporthales</taxon>
        <taxon>Diaporthaceae</taxon>
        <taxon>Diaporthe</taxon>
    </lineage>
</organism>
<dbReference type="EMBL" id="JAUJFL010000005">
    <property type="protein sequence ID" value="KAK2602075.1"/>
    <property type="molecule type" value="Genomic_DNA"/>
</dbReference>
<dbReference type="Pfam" id="PF06155">
    <property type="entry name" value="GBBH-like_N"/>
    <property type="match status" value="1"/>
</dbReference>
<evidence type="ECO:0000256" key="2">
    <source>
        <dbReference type="ARBA" id="ARBA00008654"/>
    </source>
</evidence>
<dbReference type="GO" id="GO:0046872">
    <property type="term" value="F:metal ion binding"/>
    <property type="evidence" value="ECO:0007669"/>
    <property type="project" value="UniProtKB-KW"/>
</dbReference>
<reference evidence="10" key="1">
    <citation type="submission" date="2023-06" db="EMBL/GenBank/DDBJ databases">
        <authorList>
            <person name="Noh H."/>
        </authorList>
    </citation>
    <scope>NUCLEOTIDE SEQUENCE</scope>
    <source>
        <strain evidence="10">DUCC20226</strain>
    </source>
</reference>
<keyword evidence="6" id="KW-0408">Iron</keyword>
<evidence type="ECO:0000259" key="9">
    <source>
        <dbReference type="Pfam" id="PF06155"/>
    </source>
</evidence>
<evidence type="ECO:0000256" key="5">
    <source>
        <dbReference type="ARBA" id="ARBA00023002"/>
    </source>
</evidence>